<dbReference type="RefSeq" id="WP_114063339.1">
    <property type="nucleotide sequence ID" value="NZ_CP029495.1"/>
</dbReference>
<reference evidence="3 5" key="2">
    <citation type="submission" date="2024-05" db="EMBL/GenBank/DDBJ databases">
        <authorList>
            <person name="De Oliveira J.P."/>
            <person name="Noriler S.A."/>
            <person name="De Oliveira A.G."/>
            <person name="Sipoli D.S."/>
        </authorList>
    </citation>
    <scope>NUCLEOTIDE SEQUENCE [LARGE SCALE GENOMIC DNA]</scope>
    <source>
        <strain evidence="3 5">LABIM192</strain>
    </source>
</reference>
<dbReference type="PANTHER" id="PTHR43664:SF1">
    <property type="entry name" value="BETA-METHYLMALYL-COA DEHYDRATASE"/>
    <property type="match status" value="1"/>
</dbReference>
<evidence type="ECO:0000313" key="5">
    <source>
        <dbReference type="Proteomes" id="UP001462502"/>
    </source>
</evidence>
<dbReference type="InterPro" id="IPR002539">
    <property type="entry name" value="MaoC-like_dom"/>
</dbReference>
<organism evidence="2 4">
    <name type="scientific">Chromobacterium phragmitis</name>
    <dbReference type="NCBI Taxonomy" id="2202141"/>
    <lineage>
        <taxon>Bacteria</taxon>
        <taxon>Pseudomonadati</taxon>
        <taxon>Pseudomonadota</taxon>
        <taxon>Betaproteobacteria</taxon>
        <taxon>Neisseriales</taxon>
        <taxon>Chromobacteriaceae</taxon>
        <taxon>Chromobacterium</taxon>
    </lineage>
</organism>
<dbReference type="OrthoDB" id="5298629at2"/>
<dbReference type="KEGG" id="chri:DK842_21625"/>
<proteinExistence type="predicted"/>
<dbReference type="AlphaFoldDB" id="A0A344UEC3"/>
<reference evidence="2 4" key="1">
    <citation type="submission" date="2018-05" db="EMBL/GenBank/DDBJ databases">
        <title>Genome sequencing, assembly and analysis of the novel insecticidal bacterium, Chromobacterium phragmitis.</title>
        <authorList>
            <person name="Sparks M.E."/>
            <person name="Blackburn M.B."/>
            <person name="Gundersen-Rindal D.E."/>
        </authorList>
    </citation>
    <scope>NUCLEOTIDE SEQUENCE [LARGE SCALE GENOMIC DNA]</scope>
    <source>
        <strain evidence="2">IIBBL 274-1</strain>
    </source>
</reference>
<evidence type="ECO:0000313" key="4">
    <source>
        <dbReference type="Proteomes" id="UP000252038"/>
    </source>
</evidence>
<dbReference type="Proteomes" id="UP000252038">
    <property type="component" value="Chromosome"/>
</dbReference>
<evidence type="ECO:0000313" key="2">
    <source>
        <dbReference type="EMBL" id="AXE33621.1"/>
    </source>
</evidence>
<evidence type="ECO:0000259" key="1">
    <source>
        <dbReference type="Pfam" id="PF01575"/>
    </source>
</evidence>
<dbReference type="PANTHER" id="PTHR43664">
    <property type="entry name" value="MONOAMINE OXIDASE-RELATED"/>
    <property type="match status" value="1"/>
</dbReference>
<dbReference type="EMBL" id="CP029554">
    <property type="protein sequence ID" value="AXE33621.1"/>
    <property type="molecule type" value="Genomic_DNA"/>
</dbReference>
<dbReference type="Gene3D" id="3.10.129.10">
    <property type="entry name" value="Hotdog Thioesterase"/>
    <property type="match status" value="1"/>
</dbReference>
<dbReference type="EMBL" id="JBDXMI010000001">
    <property type="protein sequence ID" value="MEO9382719.1"/>
    <property type="molecule type" value="Genomic_DNA"/>
</dbReference>
<dbReference type="InterPro" id="IPR052342">
    <property type="entry name" value="MCH/BMMD"/>
</dbReference>
<dbReference type="KEGG" id="chrb:DK843_04365"/>
<dbReference type="InterPro" id="IPR029069">
    <property type="entry name" value="HotDog_dom_sf"/>
</dbReference>
<keyword evidence="5" id="KW-1185">Reference proteome</keyword>
<sequence length="171" mass="19226">MLYFEDLQPGQRFLSAGYTLSEEEIISFARQFDPQPFHTDPETARQTFFNGLAASGWHTSSLSMRLVAESELGRAANGLIGMQIDKMRWPQPTRAGDTLRVEVEVLEKRRSGSQPGFGVVKVKWTTRNQDDAIAMQLECAIWLQCRSSLPTETQPAAAARHERRAIQTQNG</sequence>
<gene>
    <name evidence="3" type="ORF">ABI908_01135</name>
    <name evidence="2" type="ORF">DK843_04365</name>
</gene>
<name>A0A344UEC3_9NEIS</name>
<dbReference type="CDD" id="cd03454">
    <property type="entry name" value="YdeM"/>
    <property type="match status" value="1"/>
</dbReference>
<dbReference type="SUPFAM" id="SSF54637">
    <property type="entry name" value="Thioesterase/thiol ester dehydrase-isomerase"/>
    <property type="match status" value="1"/>
</dbReference>
<evidence type="ECO:0000313" key="3">
    <source>
        <dbReference type="EMBL" id="MEO9382719.1"/>
    </source>
</evidence>
<accession>A0A344UEC3</accession>
<dbReference type="Pfam" id="PF01575">
    <property type="entry name" value="MaoC_dehydratas"/>
    <property type="match status" value="1"/>
</dbReference>
<dbReference type="Proteomes" id="UP001462502">
    <property type="component" value="Unassembled WGS sequence"/>
</dbReference>
<protein>
    <submittedName>
        <fullName evidence="2 3">Dehydratase</fullName>
    </submittedName>
</protein>
<feature type="domain" description="MaoC-like" evidence="1">
    <location>
        <begin position="9"/>
        <end position="125"/>
    </location>
</feature>